<evidence type="ECO:0000256" key="9">
    <source>
        <dbReference type="SAM" id="Phobius"/>
    </source>
</evidence>
<evidence type="ECO:0000259" key="10">
    <source>
        <dbReference type="Pfam" id="PF13515"/>
    </source>
</evidence>
<dbReference type="RefSeq" id="WP_115893469.1">
    <property type="nucleotide sequence ID" value="NZ_QTLC01000019.1"/>
</dbReference>
<feature type="coiled-coil region" evidence="7">
    <location>
        <begin position="286"/>
        <end position="321"/>
    </location>
</feature>
<reference evidence="11 12" key="1">
    <citation type="submission" date="2018-08" db="EMBL/GenBank/DDBJ databases">
        <title>Genome sequence of strict halophilic Halobacillus trueperi SS1 isolated from Lunsu, a salty water body of North West Himalayas.</title>
        <authorList>
            <person name="Gupta S."/>
            <person name="Sharma P."/>
            <person name="Dev K."/>
            <person name="Baumler D."/>
            <person name="Sourirajan A."/>
        </authorList>
    </citation>
    <scope>NUCLEOTIDE SEQUENCE [LARGE SCALE GENOMIC DNA]</scope>
    <source>
        <strain evidence="11 12">SS1</strain>
    </source>
</reference>
<sequence length="724" mass="81568">MYEIGRQSYWLKRMLASDPGHKRLQQAGKATLSVISAVFTTLLVLNLLGQDPLLPAIISGVGGLLGIMAVMDDTKKEKQGTTLLLPLSAICGVTLGSLLSWSAVLVSTLMILIIFCSFYFSKFGSRYFSLGMIGFITVYFSSFLKLPPAQFPWFYGAICIGISYAFLYNFIIFRDTAQQLKRSVQSFHRQANLSFELLAEVVEDPDINQIRFKKLTENVKKLRDYANHVSTDLNSQNIRDVWPGVRTEQLRLYVFDTAMFVMTLSDSLEKLKEKGALETEELRPILSRLILTLQKAEVLKMEQEEKHLAEAERVILSLRDIIDKRFGEHETRPEGWLYLLRRIEAIATHVTEGALAIKYSGEDVPGDEWSEEKEAAEEEDENKGMEASTKKAIQSVIAGTIAVIVGHLISPIQPYWVLLTTFIVQLGTPTVGRTYLKGLERSIGTVAGAIIGFFLAKSVSGQSELEVSLIFAVIFFAFYMLPVSYTVMSMFITMLIAFMYDLMLGGISYALLLARVVDTIVGAGIALAAAAFIFPTRTLDKMKEQLVEYLEVLEDYALSYIQKFRHSESMKGLADLAFQMDEKIQLLEEDAKPALQRPGANKYSGIPRLLMSFTAINYYAKQLVASTYQKDFHHSEEITQALKRTEEVYKHNIRTIMAVMNGEATSGQLFKLQHEREMIERFAPGHKEGQGDIVHHLFFIWKINQALLVVGERMGLETVERLEG</sequence>
<comment type="similarity">
    <text evidence="6">Belongs to the YccS/YhfK family.</text>
</comment>
<comment type="subcellular location">
    <subcellularLocation>
        <location evidence="1">Cell membrane</location>
        <topology evidence="1">Multi-pass membrane protein</topology>
    </subcellularLocation>
</comment>
<evidence type="ECO:0000256" key="5">
    <source>
        <dbReference type="ARBA" id="ARBA00023136"/>
    </source>
</evidence>
<evidence type="ECO:0000256" key="6">
    <source>
        <dbReference type="ARBA" id="ARBA00043993"/>
    </source>
</evidence>
<dbReference type="InterPro" id="IPR049453">
    <property type="entry name" value="Memb_transporter_dom"/>
</dbReference>
<gene>
    <name evidence="11" type="ORF">DXT76_03825</name>
</gene>
<dbReference type="Pfam" id="PF13515">
    <property type="entry name" value="FUSC_2"/>
    <property type="match status" value="1"/>
</dbReference>
<keyword evidence="5 9" id="KW-0472">Membrane</keyword>
<feature type="region of interest" description="Disordered" evidence="8">
    <location>
        <begin position="363"/>
        <end position="386"/>
    </location>
</feature>
<keyword evidence="3 9" id="KW-0812">Transmembrane</keyword>
<keyword evidence="7" id="KW-0175">Coiled coil</keyword>
<evidence type="ECO:0000313" key="12">
    <source>
        <dbReference type="Proteomes" id="UP000257032"/>
    </source>
</evidence>
<evidence type="ECO:0000313" key="11">
    <source>
        <dbReference type="EMBL" id="RDY72227.1"/>
    </source>
</evidence>
<feature type="transmembrane region" description="Helical" evidence="9">
    <location>
        <begin position="467"/>
        <end position="500"/>
    </location>
</feature>
<feature type="compositionally biased region" description="Acidic residues" evidence="8">
    <location>
        <begin position="364"/>
        <end position="381"/>
    </location>
</feature>
<comment type="caution">
    <text evidence="11">The sequence shown here is derived from an EMBL/GenBank/DDBJ whole genome shotgun (WGS) entry which is preliminary data.</text>
</comment>
<dbReference type="AlphaFoldDB" id="A0A3D8VSJ2"/>
<evidence type="ECO:0000256" key="2">
    <source>
        <dbReference type="ARBA" id="ARBA00022475"/>
    </source>
</evidence>
<feature type="transmembrane region" description="Helical" evidence="9">
    <location>
        <begin position="127"/>
        <end position="146"/>
    </location>
</feature>
<keyword evidence="4 9" id="KW-1133">Transmembrane helix</keyword>
<dbReference type="Proteomes" id="UP000257032">
    <property type="component" value="Unassembled WGS sequence"/>
</dbReference>
<feature type="transmembrane region" description="Helical" evidence="9">
    <location>
        <begin position="512"/>
        <end position="534"/>
    </location>
</feature>
<feature type="transmembrane region" description="Helical" evidence="9">
    <location>
        <begin position="82"/>
        <end position="98"/>
    </location>
</feature>
<feature type="transmembrane region" description="Helical" evidence="9">
    <location>
        <begin position="30"/>
        <end position="47"/>
    </location>
</feature>
<feature type="transmembrane region" description="Helical" evidence="9">
    <location>
        <begin position="152"/>
        <end position="173"/>
    </location>
</feature>
<accession>A0A3D8VSJ2</accession>
<evidence type="ECO:0000256" key="3">
    <source>
        <dbReference type="ARBA" id="ARBA00022692"/>
    </source>
</evidence>
<dbReference type="PANTHER" id="PTHR30509:SF9">
    <property type="entry name" value="MULTIDRUG RESISTANCE PROTEIN MDTO"/>
    <property type="match status" value="1"/>
</dbReference>
<evidence type="ECO:0000256" key="4">
    <source>
        <dbReference type="ARBA" id="ARBA00022989"/>
    </source>
</evidence>
<feature type="transmembrane region" description="Helical" evidence="9">
    <location>
        <begin position="53"/>
        <end position="70"/>
    </location>
</feature>
<evidence type="ECO:0000256" key="7">
    <source>
        <dbReference type="SAM" id="Coils"/>
    </source>
</evidence>
<dbReference type="PANTHER" id="PTHR30509">
    <property type="entry name" value="P-HYDROXYBENZOIC ACID EFFLUX PUMP SUBUNIT-RELATED"/>
    <property type="match status" value="1"/>
</dbReference>
<keyword evidence="2" id="KW-1003">Cell membrane</keyword>
<evidence type="ECO:0000256" key="1">
    <source>
        <dbReference type="ARBA" id="ARBA00004651"/>
    </source>
</evidence>
<evidence type="ECO:0000256" key="8">
    <source>
        <dbReference type="SAM" id="MobiDB-lite"/>
    </source>
</evidence>
<organism evidence="11 12">
    <name type="scientific">Halobacillus trueperi</name>
    <dbReference type="NCBI Taxonomy" id="156205"/>
    <lineage>
        <taxon>Bacteria</taxon>
        <taxon>Bacillati</taxon>
        <taxon>Bacillota</taxon>
        <taxon>Bacilli</taxon>
        <taxon>Bacillales</taxon>
        <taxon>Bacillaceae</taxon>
        <taxon>Halobacillus</taxon>
    </lineage>
</organism>
<feature type="transmembrane region" description="Helical" evidence="9">
    <location>
        <begin position="104"/>
        <end position="120"/>
    </location>
</feature>
<dbReference type="GO" id="GO:0005886">
    <property type="term" value="C:plasma membrane"/>
    <property type="evidence" value="ECO:0007669"/>
    <property type="project" value="UniProtKB-SubCell"/>
</dbReference>
<name>A0A3D8VSJ2_9BACI</name>
<feature type="transmembrane region" description="Helical" evidence="9">
    <location>
        <begin position="443"/>
        <end position="461"/>
    </location>
</feature>
<protein>
    <submittedName>
        <fullName evidence="11">FUSC family protein</fullName>
    </submittedName>
</protein>
<feature type="domain" description="Integral membrane bound transporter" evidence="10">
    <location>
        <begin position="401"/>
        <end position="528"/>
    </location>
</feature>
<dbReference type="EMBL" id="QTLC01000019">
    <property type="protein sequence ID" value="RDY72227.1"/>
    <property type="molecule type" value="Genomic_DNA"/>
</dbReference>
<proteinExistence type="inferred from homology"/>
<feature type="transmembrane region" description="Helical" evidence="9">
    <location>
        <begin position="392"/>
        <end position="409"/>
    </location>
</feature>